<keyword evidence="1" id="KW-0812">Transmembrane</keyword>
<sequence>MMFEGVYRWVIRISIALAAFFFGWGIIFYSRLPNRIPIQFGFDGSVNNFGSKPAVFLFPILLLLVALIGRSNYIDMKYSTASGQNHLHKIIMCGCLILICGVGMYLFLLYAQMLK</sequence>
<dbReference type="eggNOG" id="ENOG5030ABJ">
    <property type="taxonomic scope" value="Bacteria"/>
</dbReference>
<keyword evidence="6" id="KW-1185">Reference proteome</keyword>
<dbReference type="PANTHER" id="PTHR37810:SF5">
    <property type="entry name" value="IMMUNITY PROTEIN SDPI"/>
    <property type="match status" value="1"/>
</dbReference>
<organism evidence="3 5">
    <name type="scientific">Enterococcus malodoratus ATCC 43197</name>
    <dbReference type="NCBI Taxonomy" id="1158601"/>
    <lineage>
        <taxon>Bacteria</taxon>
        <taxon>Bacillati</taxon>
        <taxon>Bacillota</taxon>
        <taxon>Bacilli</taxon>
        <taxon>Lactobacillales</taxon>
        <taxon>Enterococcaceae</taxon>
        <taxon>Enterococcus</taxon>
    </lineage>
</organism>
<gene>
    <name evidence="4" type="ORF">I585_00674</name>
    <name evidence="3" type="ORF">UAI_00743</name>
</gene>
<dbReference type="PANTHER" id="PTHR37810">
    <property type="entry name" value="IMMUNITY PROTEIN SDPI"/>
    <property type="match status" value="1"/>
</dbReference>
<evidence type="ECO:0000259" key="2">
    <source>
        <dbReference type="Pfam" id="PF07853"/>
    </source>
</evidence>
<keyword evidence="1" id="KW-1133">Transmembrane helix</keyword>
<accession>R2RXR6</accession>
<keyword evidence="1" id="KW-0472">Membrane</keyword>
<dbReference type="Proteomes" id="UP000014148">
    <property type="component" value="Unassembled WGS sequence"/>
</dbReference>
<dbReference type="EMBL" id="AJAK01000007">
    <property type="protein sequence ID" value="EOH80704.1"/>
    <property type="molecule type" value="Genomic_DNA"/>
</dbReference>
<proteinExistence type="predicted"/>
<dbReference type="Pfam" id="PF07853">
    <property type="entry name" value="DUF1648"/>
    <property type="match status" value="1"/>
</dbReference>
<dbReference type="GO" id="GO:0009636">
    <property type="term" value="P:response to toxic substance"/>
    <property type="evidence" value="ECO:0007669"/>
    <property type="project" value="TreeGrafter"/>
</dbReference>
<reference evidence="3 5" key="1">
    <citation type="submission" date="2013-02" db="EMBL/GenBank/DDBJ databases">
        <title>The Genome Sequence of Enterococcus malodoratus ATCC_43197.</title>
        <authorList>
            <consortium name="The Broad Institute Genome Sequencing Platform"/>
            <consortium name="The Broad Institute Genome Sequencing Center for Infectious Disease"/>
            <person name="Earl A.M."/>
            <person name="Gilmore M.S."/>
            <person name="Lebreton F."/>
            <person name="Walker B."/>
            <person name="Young S.K."/>
            <person name="Zeng Q."/>
            <person name="Gargeya S."/>
            <person name="Fitzgerald M."/>
            <person name="Haas B."/>
            <person name="Abouelleil A."/>
            <person name="Alvarado L."/>
            <person name="Arachchi H.M."/>
            <person name="Berlin A.M."/>
            <person name="Chapman S.B."/>
            <person name="Dewar J."/>
            <person name="Goldberg J."/>
            <person name="Griggs A."/>
            <person name="Gujja S."/>
            <person name="Hansen M."/>
            <person name="Howarth C."/>
            <person name="Imamovic A."/>
            <person name="Larimer J."/>
            <person name="McCowan C."/>
            <person name="Murphy C."/>
            <person name="Neiman D."/>
            <person name="Pearson M."/>
            <person name="Priest M."/>
            <person name="Roberts A."/>
            <person name="Saif S."/>
            <person name="Shea T."/>
            <person name="Sisk P."/>
            <person name="Sykes S."/>
            <person name="Wortman J."/>
            <person name="Nusbaum C."/>
            <person name="Birren B."/>
        </authorList>
    </citation>
    <scope>NUCLEOTIDE SEQUENCE [LARGE SCALE GENOMIC DNA]</scope>
    <source>
        <strain evidence="3 5">ATCC 43197</strain>
    </source>
</reference>
<protein>
    <recommendedName>
        <fullName evidence="2">DUF1648 domain-containing protein</fullName>
    </recommendedName>
</protein>
<evidence type="ECO:0000313" key="3">
    <source>
        <dbReference type="EMBL" id="EOH80704.1"/>
    </source>
</evidence>
<evidence type="ECO:0000313" key="5">
    <source>
        <dbReference type="Proteomes" id="UP000013783"/>
    </source>
</evidence>
<feature type="transmembrane region" description="Helical" evidence="1">
    <location>
        <begin position="49"/>
        <end position="69"/>
    </location>
</feature>
<evidence type="ECO:0000313" key="6">
    <source>
        <dbReference type="Proteomes" id="UP000014148"/>
    </source>
</evidence>
<reference evidence="4 6" key="2">
    <citation type="submission" date="2013-03" db="EMBL/GenBank/DDBJ databases">
        <title>The Genome Sequence of Enterococcus malodoratus ATCC_43197 (PacBio/Illumina hybrid assembly).</title>
        <authorList>
            <consortium name="The Broad Institute Genomics Platform"/>
            <consortium name="The Broad Institute Genome Sequencing Center for Infectious Disease"/>
            <person name="Earl A."/>
            <person name="Russ C."/>
            <person name="Gilmore M."/>
            <person name="Surin D."/>
            <person name="Walker B."/>
            <person name="Young S."/>
            <person name="Zeng Q."/>
            <person name="Gargeya S."/>
            <person name="Fitzgerald M."/>
            <person name="Haas B."/>
            <person name="Abouelleil A."/>
            <person name="Allen A.W."/>
            <person name="Alvarado L."/>
            <person name="Arachchi H.M."/>
            <person name="Berlin A.M."/>
            <person name="Chapman S.B."/>
            <person name="Gainer-Dewar J."/>
            <person name="Goldberg J."/>
            <person name="Griggs A."/>
            <person name="Gujja S."/>
            <person name="Hansen M."/>
            <person name="Howarth C."/>
            <person name="Imamovic A."/>
            <person name="Ireland A."/>
            <person name="Larimer J."/>
            <person name="McCowan C."/>
            <person name="Murphy C."/>
            <person name="Pearson M."/>
            <person name="Poon T.W."/>
            <person name="Priest M."/>
            <person name="Roberts A."/>
            <person name="Saif S."/>
            <person name="Shea T."/>
            <person name="Sisk P."/>
            <person name="Sykes S."/>
            <person name="Wortman J."/>
            <person name="Nusbaum C."/>
            <person name="Birren B."/>
        </authorList>
    </citation>
    <scope>NUCLEOTIDE SEQUENCE [LARGE SCALE GENOMIC DNA]</scope>
    <source>
        <strain evidence="4 6">ATCC 43197</strain>
    </source>
</reference>
<evidence type="ECO:0000256" key="1">
    <source>
        <dbReference type="SAM" id="Phobius"/>
    </source>
</evidence>
<dbReference type="AlphaFoldDB" id="R2RXR6"/>
<dbReference type="Proteomes" id="UP000013783">
    <property type="component" value="Unassembled WGS sequence"/>
</dbReference>
<feature type="transmembrane region" description="Helical" evidence="1">
    <location>
        <begin position="90"/>
        <end position="111"/>
    </location>
</feature>
<name>R2RXR6_9ENTE</name>
<dbReference type="InterPro" id="IPR012867">
    <property type="entry name" value="DUF1648"/>
</dbReference>
<evidence type="ECO:0000313" key="4">
    <source>
        <dbReference type="EMBL" id="EOT69213.1"/>
    </source>
</evidence>
<dbReference type="EMBL" id="ASWA01000002">
    <property type="protein sequence ID" value="EOT69213.1"/>
    <property type="molecule type" value="Genomic_DNA"/>
</dbReference>
<dbReference type="OrthoDB" id="9808690at2"/>
<feature type="transmembrane region" description="Helical" evidence="1">
    <location>
        <begin position="9"/>
        <end position="29"/>
    </location>
</feature>
<feature type="domain" description="DUF1648" evidence="2">
    <location>
        <begin position="17"/>
        <end position="62"/>
    </location>
</feature>
<comment type="caution">
    <text evidence="3">The sequence shown here is derived from an EMBL/GenBank/DDBJ whole genome shotgun (WGS) entry which is preliminary data.</text>
</comment>